<keyword evidence="5 8" id="KW-1133">Transmembrane helix</keyword>
<feature type="transmembrane region" description="Helical" evidence="8">
    <location>
        <begin position="190"/>
        <end position="210"/>
    </location>
</feature>
<dbReference type="GeneID" id="70290887"/>
<gene>
    <name evidence="9" type="ORF">F5Z01DRAFT_468582</name>
</gene>
<keyword evidence="3 8" id="KW-0813">Transport</keyword>
<dbReference type="Proteomes" id="UP000887229">
    <property type="component" value="Unassembled WGS sequence"/>
</dbReference>
<dbReference type="InterPro" id="IPR003689">
    <property type="entry name" value="ZIP"/>
</dbReference>
<keyword evidence="10" id="KW-1185">Reference proteome</keyword>
<evidence type="ECO:0000313" key="10">
    <source>
        <dbReference type="Proteomes" id="UP000887229"/>
    </source>
</evidence>
<comment type="subcellular location">
    <subcellularLocation>
        <location evidence="1 8">Membrane</location>
        <topology evidence="1 8">Multi-pass membrane protein</topology>
    </subcellularLocation>
</comment>
<dbReference type="GO" id="GO:0005886">
    <property type="term" value="C:plasma membrane"/>
    <property type="evidence" value="ECO:0007669"/>
    <property type="project" value="TreeGrafter"/>
</dbReference>
<dbReference type="OrthoDB" id="448280at2759"/>
<evidence type="ECO:0000256" key="3">
    <source>
        <dbReference type="ARBA" id="ARBA00022448"/>
    </source>
</evidence>
<dbReference type="InterPro" id="IPR004698">
    <property type="entry name" value="Zn/Fe_permease_fun/pln"/>
</dbReference>
<evidence type="ECO:0000256" key="2">
    <source>
        <dbReference type="ARBA" id="ARBA00006939"/>
    </source>
</evidence>
<evidence type="ECO:0000256" key="4">
    <source>
        <dbReference type="ARBA" id="ARBA00022692"/>
    </source>
</evidence>
<feature type="transmembrane region" description="Helical" evidence="8">
    <location>
        <begin position="251"/>
        <end position="269"/>
    </location>
</feature>
<evidence type="ECO:0000256" key="7">
    <source>
        <dbReference type="ARBA" id="ARBA00023136"/>
    </source>
</evidence>
<dbReference type="NCBIfam" id="TIGR00820">
    <property type="entry name" value="zip"/>
    <property type="match status" value="1"/>
</dbReference>
<reference evidence="9" key="1">
    <citation type="journal article" date="2021" name="IMA Fungus">
        <title>Genomic characterization of three marine fungi, including Emericellopsis atlantica sp. nov. with signatures of a generalist lifestyle and marine biomass degradation.</title>
        <authorList>
            <person name="Hagestad O.C."/>
            <person name="Hou L."/>
            <person name="Andersen J.H."/>
            <person name="Hansen E.H."/>
            <person name="Altermark B."/>
            <person name="Li C."/>
            <person name="Kuhnert E."/>
            <person name="Cox R.J."/>
            <person name="Crous P.W."/>
            <person name="Spatafora J.W."/>
            <person name="Lail K."/>
            <person name="Amirebrahimi M."/>
            <person name="Lipzen A."/>
            <person name="Pangilinan J."/>
            <person name="Andreopoulos W."/>
            <person name="Hayes R.D."/>
            <person name="Ng V."/>
            <person name="Grigoriev I.V."/>
            <person name="Jackson S.A."/>
            <person name="Sutton T.D.S."/>
            <person name="Dobson A.D.W."/>
            <person name="Rama T."/>
        </authorList>
    </citation>
    <scope>NUCLEOTIDE SEQUENCE</scope>
    <source>
        <strain evidence="9">TS7</strain>
    </source>
</reference>
<dbReference type="Pfam" id="PF02535">
    <property type="entry name" value="Zip"/>
    <property type="match status" value="1"/>
</dbReference>
<evidence type="ECO:0000256" key="5">
    <source>
        <dbReference type="ARBA" id="ARBA00022989"/>
    </source>
</evidence>
<feature type="transmembrane region" description="Helical" evidence="8">
    <location>
        <begin position="73"/>
        <end position="95"/>
    </location>
</feature>
<organism evidence="9 10">
    <name type="scientific">Emericellopsis atlantica</name>
    <dbReference type="NCBI Taxonomy" id="2614577"/>
    <lineage>
        <taxon>Eukaryota</taxon>
        <taxon>Fungi</taxon>
        <taxon>Dikarya</taxon>
        <taxon>Ascomycota</taxon>
        <taxon>Pezizomycotina</taxon>
        <taxon>Sordariomycetes</taxon>
        <taxon>Hypocreomycetidae</taxon>
        <taxon>Hypocreales</taxon>
        <taxon>Bionectriaceae</taxon>
        <taxon>Emericellopsis</taxon>
    </lineage>
</organism>
<name>A0A9P8CJU4_9HYPO</name>
<evidence type="ECO:0000256" key="1">
    <source>
        <dbReference type="ARBA" id="ARBA00004141"/>
    </source>
</evidence>
<dbReference type="EMBL" id="MU251294">
    <property type="protein sequence ID" value="KAG9249688.1"/>
    <property type="molecule type" value="Genomic_DNA"/>
</dbReference>
<accession>A0A9P8CJU4</accession>
<comment type="caution">
    <text evidence="9">The sequence shown here is derived from an EMBL/GenBank/DDBJ whole genome shotgun (WGS) entry which is preliminary data.</text>
</comment>
<dbReference type="PANTHER" id="PTHR11040">
    <property type="entry name" value="ZINC/IRON TRANSPORTER"/>
    <property type="match status" value="1"/>
</dbReference>
<feature type="transmembrane region" description="Helical" evidence="8">
    <location>
        <begin position="38"/>
        <end position="61"/>
    </location>
</feature>
<keyword evidence="7 8" id="KW-0472">Membrane</keyword>
<dbReference type="PANTHER" id="PTHR11040:SF69">
    <property type="entry name" value="ZINC-REGULATED TRANSPORTER 2"/>
    <property type="match status" value="1"/>
</dbReference>
<evidence type="ECO:0000256" key="6">
    <source>
        <dbReference type="ARBA" id="ARBA00023065"/>
    </source>
</evidence>
<protein>
    <submittedName>
        <fullName evidence="9">Zinc/iron permease</fullName>
    </submittedName>
</protein>
<sequence length="346" mass="37207">MADMSSNLRSRQDGGEEAPFLVTIDCSLGNDYNGRVGIRISAIFVIFIGSMFGCVVPLLLSRSSTSKSFTRRCFFAARFFGSGVIVATALIHLFAPAVAALYSPCLNPESAITQYAWPEGICLMAIFAMLLAELLASHYAVKADKRVAVQQAQEPNSNKQVTRTCSGGIIRSTDHETVPGDTFALQMTSLFILEFGIIFHSVLIGLTLAVAGEEFIVLYIVLTFHQTFEGVGLGARLALISWPRGRAWMPYVLSAAYSLSTPIAIAVGLSVRQTFEPGSHLALVVSGVFDSISAGILLYTGLVQLIAYDFFMNGSAMMHATIGRKLGAFGWMCLGAGLMSLLGNWA</sequence>
<evidence type="ECO:0000256" key="8">
    <source>
        <dbReference type="RuleBase" id="RU362088"/>
    </source>
</evidence>
<dbReference type="AlphaFoldDB" id="A0A9P8CJU4"/>
<dbReference type="GO" id="GO:0071578">
    <property type="term" value="P:zinc ion import across plasma membrane"/>
    <property type="evidence" value="ECO:0007669"/>
    <property type="project" value="TreeGrafter"/>
</dbReference>
<keyword evidence="6 8" id="KW-0406">Ion transport</keyword>
<keyword evidence="4 8" id="KW-0812">Transmembrane</keyword>
<dbReference type="RefSeq" id="XP_046113612.1">
    <property type="nucleotide sequence ID" value="XM_046259984.1"/>
</dbReference>
<evidence type="ECO:0000313" key="9">
    <source>
        <dbReference type="EMBL" id="KAG9249688.1"/>
    </source>
</evidence>
<dbReference type="GO" id="GO:0000007">
    <property type="term" value="F:low-affinity zinc ion transmembrane transporter activity"/>
    <property type="evidence" value="ECO:0007669"/>
    <property type="project" value="TreeGrafter"/>
</dbReference>
<feature type="transmembrane region" description="Helical" evidence="8">
    <location>
        <begin position="326"/>
        <end position="345"/>
    </location>
</feature>
<comment type="caution">
    <text evidence="8">Lacks conserved residue(s) required for the propagation of feature annotation.</text>
</comment>
<comment type="similarity">
    <text evidence="2 8">Belongs to the ZIP transporter (TC 2.A.5) family.</text>
</comment>
<feature type="transmembrane region" description="Helical" evidence="8">
    <location>
        <begin position="115"/>
        <end position="136"/>
    </location>
</feature>
<proteinExistence type="inferred from homology"/>
<feature type="transmembrane region" description="Helical" evidence="8">
    <location>
        <begin position="281"/>
        <end position="306"/>
    </location>
</feature>